<protein>
    <submittedName>
        <fullName evidence="1">Uncharacterized protein</fullName>
    </submittedName>
</protein>
<comment type="caution">
    <text evidence="1">The sequence shown here is derived from an EMBL/GenBank/DDBJ whole genome shotgun (WGS) entry which is preliminary data.</text>
</comment>
<proteinExistence type="predicted"/>
<dbReference type="RefSeq" id="WP_285934114.1">
    <property type="nucleotide sequence ID" value="NZ_JASTZU010000063.1"/>
</dbReference>
<reference evidence="1 2" key="1">
    <citation type="submission" date="2023-06" db="EMBL/GenBank/DDBJ databases">
        <title>Aquibacillus rhizosphaerae LR5S19.</title>
        <authorList>
            <person name="Sun J.-Q."/>
        </authorList>
    </citation>
    <scope>NUCLEOTIDE SEQUENCE [LARGE SCALE GENOMIC DNA]</scope>
    <source>
        <strain evidence="1 2">LR5S19</strain>
    </source>
</reference>
<evidence type="ECO:0000313" key="2">
    <source>
        <dbReference type="Proteomes" id="UP001235343"/>
    </source>
</evidence>
<gene>
    <name evidence="1" type="ORF">QQS35_20505</name>
</gene>
<organism evidence="1 2">
    <name type="scientific">Aquibacillus rhizosphaerae</name>
    <dbReference type="NCBI Taxonomy" id="3051431"/>
    <lineage>
        <taxon>Bacteria</taxon>
        <taxon>Bacillati</taxon>
        <taxon>Bacillota</taxon>
        <taxon>Bacilli</taxon>
        <taxon>Bacillales</taxon>
        <taxon>Bacillaceae</taxon>
        <taxon>Aquibacillus</taxon>
    </lineage>
</organism>
<dbReference type="EMBL" id="JASTZU010000063">
    <property type="protein sequence ID" value="MDL4842820.1"/>
    <property type="molecule type" value="Genomic_DNA"/>
</dbReference>
<evidence type="ECO:0000313" key="1">
    <source>
        <dbReference type="EMBL" id="MDL4842820.1"/>
    </source>
</evidence>
<dbReference type="Proteomes" id="UP001235343">
    <property type="component" value="Unassembled WGS sequence"/>
</dbReference>
<keyword evidence="2" id="KW-1185">Reference proteome</keyword>
<name>A0ABT7LAC6_9BACI</name>
<accession>A0ABT7LAC6</accession>
<sequence length="76" mass="8884">MDKNQLVDGIIVFMEKGITIEEAMKEITQESVESFRPRFCWKVSEYRKDKRTGVMKSIERSNYAQVLFDKGAGFNE</sequence>